<dbReference type="InterPro" id="IPR045792">
    <property type="entry name" value="DUF6036"/>
</dbReference>
<dbReference type="EMBL" id="MGDB01000152">
    <property type="protein sequence ID" value="OGL38278.1"/>
    <property type="molecule type" value="Genomic_DNA"/>
</dbReference>
<feature type="domain" description="DUF6036" evidence="1">
    <location>
        <begin position="11"/>
        <end position="159"/>
    </location>
</feature>
<dbReference type="Pfam" id="PF19502">
    <property type="entry name" value="DUF6036"/>
    <property type="match status" value="1"/>
</dbReference>
<evidence type="ECO:0000259" key="1">
    <source>
        <dbReference type="Pfam" id="PF19502"/>
    </source>
</evidence>
<proteinExistence type="predicted"/>
<name>A0A1F7RAN0_9BACT</name>
<dbReference type="AlphaFoldDB" id="A0A1F7RAN0"/>
<organism evidence="2 3">
    <name type="scientific">Candidatus Schekmanbacteria bacterium GWA2_38_11</name>
    <dbReference type="NCBI Taxonomy" id="1817876"/>
    <lineage>
        <taxon>Bacteria</taxon>
        <taxon>Candidatus Schekmaniibacteriota</taxon>
    </lineage>
</organism>
<dbReference type="Gene3D" id="3.30.460.40">
    <property type="match status" value="1"/>
</dbReference>
<reference evidence="2 3" key="1">
    <citation type="journal article" date="2016" name="Nat. Commun.">
        <title>Thousands of microbial genomes shed light on interconnected biogeochemical processes in an aquifer system.</title>
        <authorList>
            <person name="Anantharaman K."/>
            <person name="Brown C.T."/>
            <person name="Hug L.A."/>
            <person name="Sharon I."/>
            <person name="Castelle C.J."/>
            <person name="Probst A.J."/>
            <person name="Thomas B.C."/>
            <person name="Singh A."/>
            <person name="Wilkins M.J."/>
            <person name="Karaoz U."/>
            <person name="Brodie E.L."/>
            <person name="Williams K.H."/>
            <person name="Hubbard S.S."/>
            <person name="Banfield J.F."/>
        </authorList>
    </citation>
    <scope>NUCLEOTIDE SEQUENCE [LARGE SCALE GENOMIC DNA]</scope>
</reference>
<accession>A0A1F7RAN0</accession>
<evidence type="ECO:0000313" key="2">
    <source>
        <dbReference type="EMBL" id="OGL38278.1"/>
    </source>
</evidence>
<protein>
    <recommendedName>
        <fullName evidence="1">DUF6036 domain-containing protein</fullName>
    </recommendedName>
</protein>
<dbReference type="Proteomes" id="UP000178526">
    <property type="component" value="Unassembled WGS sequence"/>
</dbReference>
<comment type="caution">
    <text evidence="2">The sequence shown here is derived from an EMBL/GenBank/DDBJ whole genome shotgun (WGS) entry which is preliminary data.</text>
</comment>
<evidence type="ECO:0000313" key="3">
    <source>
        <dbReference type="Proteomes" id="UP000178526"/>
    </source>
</evidence>
<sequence>MFYKVVFKKFNQKRVRYVVVGGLAVNLQGVPRFTKDIDIIIDMEEKNIVKCIEALQTLHYKPRVPVNPFDFAKADIRERWVREKKMIVFSFFDAKEPFWEIDIVMQQKIPFDKIQKSVEYVKSEGIKIPVISIDNLILMKKEALRKQDVSDIESLKKLKRIRKNDKKKKK</sequence>
<dbReference type="InterPro" id="IPR043519">
    <property type="entry name" value="NT_sf"/>
</dbReference>
<gene>
    <name evidence="2" type="ORF">A2042_09070</name>
</gene>
<dbReference type="SUPFAM" id="SSF81301">
    <property type="entry name" value="Nucleotidyltransferase"/>
    <property type="match status" value="1"/>
</dbReference>